<dbReference type="Pfam" id="PF02517">
    <property type="entry name" value="Rce1-like"/>
    <property type="match status" value="1"/>
</dbReference>
<keyword evidence="1" id="KW-1133">Transmembrane helix</keyword>
<dbReference type="PANTHER" id="PTHR36435:SF1">
    <property type="entry name" value="CAAX AMINO TERMINAL PROTEASE FAMILY PROTEIN"/>
    <property type="match status" value="1"/>
</dbReference>
<keyword evidence="1" id="KW-0812">Transmembrane</keyword>
<feature type="transmembrane region" description="Helical" evidence="1">
    <location>
        <begin position="33"/>
        <end position="55"/>
    </location>
</feature>
<comment type="caution">
    <text evidence="3">The sequence shown here is derived from an EMBL/GenBank/DDBJ whole genome shotgun (WGS) entry which is preliminary data.</text>
</comment>
<evidence type="ECO:0000256" key="1">
    <source>
        <dbReference type="SAM" id="Phobius"/>
    </source>
</evidence>
<dbReference type="InterPro" id="IPR003675">
    <property type="entry name" value="Rce1/LyrA-like_dom"/>
</dbReference>
<dbReference type="Proteomes" id="UP001431532">
    <property type="component" value="Unassembled WGS sequence"/>
</dbReference>
<evidence type="ECO:0000313" key="3">
    <source>
        <dbReference type="EMBL" id="MDI6452346.1"/>
    </source>
</evidence>
<feature type="transmembrane region" description="Helical" evidence="1">
    <location>
        <begin position="277"/>
        <end position="296"/>
    </location>
</feature>
<feature type="transmembrane region" description="Helical" evidence="1">
    <location>
        <begin position="228"/>
        <end position="247"/>
    </location>
</feature>
<feature type="transmembrane region" description="Helical" evidence="1">
    <location>
        <begin position="187"/>
        <end position="208"/>
    </location>
</feature>
<keyword evidence="4" id="KW-1185">Reference proteome</keyword>
<dbReference type="RefSeq" id="WP_282838761.1">
    <property type="nucleotide sequence ID" value="NZ_JASCXW010000003.1"/>
</dbReference>
<keyword evidence="1" id="KW-0472">Membrane</keyword>
<name>A0AAW6U316_9MOLU</name>
<dbReference type="GO" id="GO:0080120">
    <property type="term" value="P:CAAX-box protein maturation"/>
    <property type="evidence" value="ECO:0007669"/>
    <property type="project" value="UniProtKB-ARBA"/>
</dbReference>
<evidence type="ECO:0000313" key="4">
    <source>
        <dbReference type="Proteomes" id="UP001431532"/>
    </source>
</evidence>
<accession>A0AAW6U316</accession>
<gene>
    <name evidence="3" type="ORF">QJ521_02110</name>
</gene>
<dbReference type="GO" id="GO:0004175">
    <property type="term" value="F:endopeptidase activity"/>
    <property type="evidence" value="ECO:0007669"/>
    <property type="project" value="UniProtKB-ARBA"/>
</dbReference>
<dbReference type="InterPro" id="IPR052710">
    <property type="entry name" value="CAAX_protease"/>
</dbReference>
<protein>
    <submittedName>
        <fullName evidence="3">Type II CAAX endopeptidase family protein</fullName>
    </submittedName>
</protein>
<feature type="transmembrane region" description="Helical" evidence="1">
    <location>
        <begin position="331"/>
        <end position="351"/>
    </location>
</feature>
<organism evidence="3 4">
    <name type="scientific">Peloplasma aerotolerans</name>
    <dbReference type="NCBI Taxonomy" id="3044389"/>
    <lineage>
        <taxon>Bacteria</taxon>
        <taxon>Bacillati</taxon>
        <taxon>Mycoplasmatota</taxon>
        <taxon>Mollicutes</taxon>
        <taxon>Acholeplasmatales</taxon>
        <taxon>Acholeplasmataceae</taxon>
        <taxon>Peloplasma</taxon>
    </lineage>
</organism>
<evidence type="ECO:0000259" key="2">
    <source>
        <dbReference type="Pfam" id="PF02517"/>
    </source>
</evidence>
<dbReference type="AlphaFoldDB" id="A0AAW6U316"/>
<sequence length="379" mass="42929">MAKENEIIKFEDLFKEEIVERKTKTNPTERKNYGYSILVYILIMYIFATVLFLVFSQISEFKVTYTETELVLNEVSADLGGLAFIDEQSFHLYANNYANEVVSAGIYENFHVIVNIHNEYYKSLLVKSDETLRIETLEGMIQSNQIIKQWSSGIYINIYVAENQDLPDTLSADVYILTGPVTQMTNFAMSLMNFVVYAALLPFIVYFLKNDLIYDFKEAKAMKGQFTVALVIGYLYLIFGNIIANYLSRLFSSLFNLPAVEAVNQTIISNALRSNGAVLMIISAVILGPIVEELIFRKAIFGLMKSDKWALFVSTFIFGSIHLIGEGSISAALVNGTAYFVMGFVFGYIYIKNNKNIWVPITIHVISNLISVVAIMFFI</sequence>
<dbReference type="PANTHER" id="PTHR36435">
    <property type="entry name" value="SLR1288 PROTEIN"/>
    <property type="match status" value="1"/>
</dbReference>
<feature type="transmembrane region" description="Helical" evidence="1">
    <location>
        <begin position="308"/>
        <end position="325"/>
    </location>
</feature>
<feature type="transmembrane region" description="Helical" evidence="1">
    <location>
        <begin position="358"/>
        <end position="378"/>
    </location>
</feature>
<feature type="domain" description="CAAX prenyl protease 2/Lysostaphin resistance protein A-like" evidence="2">
    <location>
        <begin position="276"/>
        <end position="370"/>
    </location>
</feature>
<reference evidence="3" key="1">
    <citation type="submission" date="2023-05" db="EMBL/GenBank/DDBJ databases">
        <title>Mariniplasma microaerophilum sp. nov., a novel anaerobic mollicute isolated from terrestrial mud volcano, Taman Peninsula, Russia.</title>
        <authorList>
            <person name="Khomyakova M.A."/>
            <person name="Merkel A.Y."/>
            <person name="Slobodkin A.I."/>
        </authorList>
    </citation>
    <scope>NUCLEOTIDE SEQUENCE</scope>
    <source>
        <strain evidence="3">M4Ah</strain>
    </source>
</reference>
<dbReference type="EMBL" id="JASCXW010000003">
    <property type="protein sequence ID" value="MDI6452346.1"/>
    <property type="molecule type" value="Genomic_DNA"/>
</dbReference>
<proteinExistence type="predicted"/>